<name>A0A098LC62_9BACT</name>
<evidence type="ECO:0000313" key="3">
    <source>
        <dbReference type="Proteomes" id="UP000030185"/>
    </source>
</evidence>
<dbReference type="SUPFAM" id="SSF54534">
    <property type="entry name" value="FKBP-like"/>
    <property type="match status" value="1"/>
</dbReference>
<reference evidence="2 3" key="1">
    <citation type="submission" date="2014-09" db="EMBL/GenBank/DDBJ databases">
        <title>Sporocytophaga myxococcoides PG-01 genome sequencing.</title>
        <authorList>
            <person name="Liu L."/>
            <person name="Gao P.J."/>
            <person name="Chen G.J."/>
            <person name="Wang L.S."/>
        </authorList>
    </citation>
    <scope>NUCLEOTIDE SEQUENCE [LARGE SCALE GENOMIC DNA]</scope>
    <source>
        <strain evidence="2 3">PG-01</strain>
    </source>
</reference>
<organism evidence="2 3">
    <name type="scientific">Sporocytophaga myxococcoides</name>
    <dbReference type="NCBI Taxonomy" id="153721"/>
    <lineage>
        <taxon>Bacteria</taxon>
        <taxon>Pseudomonadati</taxon>
        <taxon>Bacteroidota</taxon>
        <taxon>Cytophagia</taxon>
        <taxon>Cytophagales</taxon>
        <taxon>Cytophagaceae</taxon>
        <taxon>Sporocytophaga</taxon>
    </lineage>
</organism>
<keyword evidence="3" id="KW-1185">Reference proteome</keyword>
<feature type="chain" id="PRO_5001944557" evidence="1">
    <location>
        <begin position="20"/>
        <end position="223"/>
    </location>
</feature>
<sequence>MKKVVFAIISLLICKTAFAQMSLTAAEKQAMDWLQTKTKAFKASKNDSLFVVNNSEKPYYTVRFSPGDQKEDIDKEIFSAKVGDIVGPFRGDTFCYSFKVKKFSDPLTRVRADLIQFIPKSFKDEAEIKKYIDKYTALIKKDDKEVYKIALKDEEKLALKRKDLGWIWETETDKEYYEQVYAAEKGEPVVIRNAKGIFILNISVEKHKAPYKVELIPLVKKID</sequence>
<accession>A0A098LC62</accession>
<dbReference type="EMBL" id="BBLT01000003">
    <property type="protein sequence ID" value="GAL84546.1"/>
    <property type="molecule type" value="Genomic_DNA"/>
</dbReference>
<dbReference type="RefSeq" id="WP_045461621.1">
    <property type="nucleotide sequence ID" value="NZ_BBLT01000003.1"/>
</dbReference>
<gene>
    <name evidence="2" type="ORF">MYP_1774</name>
</gene>
<proteinExistence type="predicted"/>
<dbReference type="Pfam" id="PF13616">
    <property type="entry name" value="Rotamase_3"/>
    <property type="match status" value="1"/>
</dbReference>
<feature type="signal peptide" evidence="1">
    <location>
        <begin position="1"/>
        <end position="19"/>
    </location>
</feature>
<keyword evidence="1" id="KW-0732">Signal</keyword>
<dbReference type="STRING" id="153721.MYP_1774"/>
<comment type="caution">
    <text evidence="2">The sequence shown here is derived from an EMBL/GenBank/DDBJ whole genome shotgun (WGS) entry which is preliminary data.</text>
</comment>
<evidence type="ECO:0000256" key="1">
    <source>
        <dbReference type="SAM" id="SignalP"/>
    </source>
</evidence>
<dbReference type="OrthoDB" id="9812372at2"/>
<dbReference type="AlphaFoldDB" id="A0A098LC62"/>
<protein>
    <submittedName>
        <fullName evidence="2">Uncharacterized protein</fullName>
    </submittedName>
</protein>
<dbReference type="Proteomes" id="UP000030185">
    <property type="component" value="Unassembled WGS sequence"/>
</dbReference>
<evidence type="ECO:0000313" key="2">
    <source>
        <dbReference type="EMBL" id="GAL84546.1"/>
    </source>
</evidence>